<keyword evidence="2" id="KW-1185">Reference proteome</keyword>
<dbReference type="Proteomes" id="UP000032233">
    <property type="component" value="Unassembled WGS sequence"/>
</dbReference>
<gene>
    <name evidence="1" type="ORF">X474_08800</name>
</gene>
<comment type="caution">
    <text evidence="1">The sequence shown here is derived from an EMBL/GenBank/DDBJ whole genome shotgun (WGS) entry which is preliminary data.</text>
</comment>
<proteinExistence type="predicted"/>
<sequence>MRGLDLGLLIGLWRGPCQVYDSLAWTKGSALFSMAHNSMLLPWEQQIFYRPSLLME</sequence>
<evidence type="ECO:0000313" key="1">
    <source>
        <dbReference type="EMBL" id="KIX14346.1"/>
    </source>
</evidence>
<dbReference type="EMBL" id="AZAC01000011">
    <property type="protein sequence ID" value="KIX14346.1"/>
    <property type="molecule type" value="Genomic_DNA"/>
</dbReference>
<accession>A0A0D2JF69</accession>
<dbReference type="InParanoid" id="A0A0D2JF69"/>
<reference evidence="1 2" key="1">
    <citation type="submission" date="2013-11" db="EMBL/GenBank/DDBJ databases">
        <title>Metagenomic analysis of a methanogenic consortium involved in long chain n-alkane degradation.</title>
        <authorList>
            <person name="Davidova I.A."/>
            <person name="Callaghan A.V."/>
            <person name="Wawrik B."/>
            <person name="Pruitt S."/>
            <person name="Marks C."/>
            <person name="Duncan K.E."/>
            <person name="Suflita J.M."/>
        </authorList>
    </citation>
    <scope>NUCLEOTIDE SEQUENCE [LARGE SCALE GENOMIC DNA]</scope>
    <source>
        <strain evidence="1 2">SPR</strain>
    </source>
</reference>
<dbReference type="STRING" id="1429043.X474_08800"/>
<organism evidence="1 2">
    <name type="scientific">Dethiosulfatarculus sandiegensis</name>
    <dbReference type="NCBI Taxonomy" id="1429043"/>
    <lineage>
        <taxon>Bacteria</taxon>
        <taxon>Pseudomonadati</taxon>
        <taxon>Thermodesulfobacteriota</taxon>
        <taxon>Desulfarculia</taxon>
        <taxon>Desulfarculales</taxon>
        <taxon>Desulfarculaceae</taxon>
        <taxon>Dethiosulfatarculus</taxon>
    </lineage>
</organism>
<name>A0A0D2JF69_9BACT</name>
<dbReference type="AlphaFoldDB" id="A0A0D2JF69"/>
<evidence type="ECO:0000313" key="2">
    <source>
        <dbReference type="Proteomes" id="UP000032233"/>
    </source>
</evidence>
<protein>
    <submittedName>
        <fullName evidence="1">Uncharacterized protein</fullName>
    </submittedName>
</protein>